<sequence length="49" mass="5607">MSVEKLSMTIDSDIIRKGKVVIRETSFDIKISNIYVMSKKKPNPPVIKK</sequence>
<dbReference type="AlphaFoldDB" id="A0A1Q6DX84"/>
<proteinExistence type="predicted"/>
<dbReference type="InParanoid" id="A0A1Q6DX84"/>
<name>A0A1Q6DX84_METT1</name>
<organism evidence="1 2">
    <name type="scientific">Methanohalarchaeum thermophilum</name>
    <dbReference type="NCBI Taxonomy" id="1903181"/>
    <lineage>
        <taxon>Archaea</taxon>
        <taxon>Methanobacteriati</taxon>
        <taxon>Methanobacteriota</taxon>
        <taxon>Methanonatronarchaeia</taxon>
        <taxon>Methanonatronarchaeales</taxon>
        <taxon>Methanonatronarchaeaceae</taxon>
        <taxon>Candidatus Methanohalarchaeum</taxon>
    </lineage>
</organism>
<comment type="caution">
    <text evidence="1">The sequence shown here is derived from an EMBL/GenBank/DDBJ whole genome shotgun (WGS) entry which is preliminary data.</text>
</comment>
<keyword evidence="2" id="KW-1185">Reference proteome</keyword>
<reference evidence="1" key="1">
    <citation type="submission" date="2016-12" db="EMBL/GenBank/DDBJ databases">
        <title>Discovery of methanogenic haloarchaea.</title>
        <authorList>
            <person name="Sorokin D.Y."/>
            <person name="Makarova K.S."/>
            <person name="Abbas B."/>
            <person name="Ferrer M."/>
            <person name="Golyshin P.N."/>
        </authorList>
    </citation>
    <scope>NUCLEOTIDE SEQUENCE [LARGE SCALE GENOMIC DNA]</scope>
    <source>
        <strain evidence="1">HMET1</strain>
    </source>
</reference>
<evidence type="ECO:0000313" key="1">
    <source>
        <dbReference type="EMBL" id="OKY78951.1"/>
    </source>
</evidence>
<dbReference type="Proteomes" id="UP000185744">
    <property type="component" value="Unassembled WGS sequence"/>
</dbReference>
<gene>
    <name evidence="1" type="ORF">BTN85_1456</name>
</gene>
<accession>A0A1Q6DX84</accession>
<dbReference type="EMBL" id="MSDW01000001">
    <property type="protein sequence ID" value="OKY78951.1"/>
    <property type="molecule type" value="Genomic_DNA"/>
</dbReference>
<evidence type="ECO:0000313" key="2">
    <source>
        <dbReference type="Proteomes" id="UP000185744"/>
    </source>
</evidence>
<protein>
    <submittedName>
        <fullName evidence="1">Uncharacterized protein</fullName>
    </submittedName>
</protein>